<evidence type="ECO:0000256" key="16">
    <source>
        <dbReference type="PIRSR" id="PIRSR602129-50"/>
    </source>
</evidence>
<evidence type="ECO:0000256" key="17">
    <source>
        <dbReference type="RuleBase" id="RU000382"/>
    </source>
</evidence>
<comment type="cofactor">
    <cofactor evidence="1 16 17">
        <name>pyridoxal 5'-phosphate</name>
        <dbReference type="ChEBI" id="CHEBI:597326"/>
    </cofactor>
</comment>
<evidence type="ECO:0000256" key="9">
    <source>
        <dbReference type="ARBA" id="ARBA00022989"/>
    </source>
</evidence>
<evidence type="ECO:0000256" key="1">
    <source>
        <dbReference type="ARBA" id="ARBA00001933"/>
    </source>
</evidence>
<comment type="subcellular location">
    <subcellularLocation>
        <location evidence="2">Endoplasmic reticulum membrane</location>
        <topology evidence="2">Single-pass membrane protein</topology>
    </subcellularLocation>
</comment>
<evidence type="ECO:0000256" key="3">
    <source>
        <dbReference type="ARBA" id="ARBA00004760"/>
    </source>
</evidence>
<evidence type="ECO:0000256" key="5">
    <source>
        <dbReference type="ARBA" id="ARBA00022692"/>
    </source>
</evidence>
<dbReference type="OrthoDB" id="10254570at2759"/>
<keyword evidence="11" id="KW-0472">Membrane</keyword>
<evidence type="ECO:0000313" key="18">
    <source>
        <dbReference type="EMBL" id="VDD94371.1"/>
    </source>
</evidence>
<keyword evidence="5" id="KW-0812">Transmembrane</keyword>
<dbReference type="GO" id="GO:0030149">
    <property type="term" value="P:sphingolipid catabolic process"/>
    <property type="evidence" value="ECO:0007669"/>
    <property type="project" value="TreeGrafter"/>
</dbReference>
<evidence type="ECO:0000256" key="13">
    <source>
        <dbReference type="ARBA" id="ARBA00038302"/>
    </source>
</evidence>
<evidence type="ECO:0000256" key="2">
    <source>
        <dbReference type="ARBA" id="ARBA00004389"/>
    </source>
</evidence>
<dbReference type="GO" id="GO:0005789">
    <property type="term" value="C:endoplasmic reticulum membrane"/>
    <property type="evidence" value="ECO:0007669"/>
    <property type="project" value="UniProtKB-SubCell"/>
</dbReference>
<evidence type="ECO:0000256" key="14">
    <source>
        <dbReference type="ARBA" id="ARBA00038965"/>
    </source>
</evidence>
<reference evidence="20" key="1">
    <citation type="submission" date="2017-02" db="UniProtKB">
        <authorList>
            <consortium name="WormBaseParasite"/>
        </authorList>
    </citation>
    <scope>IDENTIFICATION</scope>
</reference>
<keyword evidence="19" id="KW-1185">Reference proteome</keyword>
<comment type="pathway">
    <text evidence="4">Sphingolipid metabolism.</text>
</comment>
<keyword evidence="10" id="KW-0443">Lipid metabolism</keyword>
<reference evidence="18 19" key="2">
    <citation type="submission" date="2018-10" db="EMBL/GenBank/DDBJ databases">
        <authorList>
            <consortium name="Pathogen Informatics"/>
        </authorList>
    </citation>
    <scope>NUCLEOTIDE SEQUENCE [LARGE SCALE GENOMIC DNA]</scope>
</reference>
<dbReference type="GO" id="GO:0008117">
    <property type="term" value="F:sphinganine-1-phosphate aldolase activity"/>
    <property type="evidence" value="ECO:0007669"/>
    <property type="project" value="UniProtKB-EC"/>
</dbReference>
<dbReference type="InterPro" id="IPR015421">
    <property type="entry name" value="PyrdxlP-dep_Trfase_major"/>
</dbReference>
<evidence type="ECO:0000256" key="7">
    <source>
        <dbReference type="ARBA" id="ARBA00022898"/>
    </source>
</evidence>
<evidence type="ECO:0000256" key="11">
    <source>
        <dbReference type="ARBA" id="ARBA00023136"/>
    </source>
</evidence>
<feature type="modified residue" description="N6-(pyridoxal phosphate)lysine" evidence="16">
    <location>
        <position position="360"/>
    </location>
</feature>
<evidence type="ECO:0000313" key="20">
    <source>
        <dbReference type="WBParaSite" id="EVEC_0000972401-mRNA-1"/>
    </source>
</evidence>
<dbReference type="Gene3D" id="6.10.140.2150">
    <property type="match status" value="1"/>
</dbReference>
<dbReference type="Proteomes" id="UP000274131">
    <property type="component" value="Unassembled WGS sequence"/>
</dbReference>
<keyword evidence="9" id="KW-1133">Transmembrane helix</keyword>
<gene>
    <name evidence="18" type="ORF">EVEC_LOCUS9122</name>
</gene>
<dbReference type="InterPro" id="IPR015424">
    <property type="entry name" value="PyrdxlP-dep_Trfase"/>
</dbReference>
<comment type="similarity">
    <text evidence="13">Belongs to the group II decarboxylase family. Sphingosine-1-phosphate lyase subfamily.</text>
</comment>
<dbReference type="InterPro" id="IPR015422">
    <property type="entry name" value="PyrdxlP-dep_Trfase_small"/>
</dbReference>
<dbReference type="EMBL" id="UXUI01009826">
    <property type="protein sequence ID" value="VDD94371.1"/>
    <property type="molecule type" value="Genomic_DNA"/>
</dbReference>
<name>A0A0N4VG29_ENTVE</name>
<evidence type="ECO:0000256" key="4">
    <source>
        <dbReference type="ARBA" id="ARBA00004991"/>
    </source>
</evidence>
<dbReference type="InterPro" id="IPR050477">
    <property type="entry name" value="GrpII_AminoAcid_Decarb"/>
</dbReference>
<organism evidence="20">
    <name type="scientific">Enterobius vermicularis</name>
    <name type="common">Human pinworm</name>
    <dbReference type="NCBI Taxonomy" id="51028"/>
    <lineage>
        <taxon>Eukaryota</taxon>
        <taxon>Metazoa</taxon>
        <taxon>Ecdysozoa</taxon>
        <taxon>Nematoda</taxon>
        <taxon>Chromadorea</taxon>
        <taxon>Rhabditida</taxon>
        <taxon>Spirurina</taxon>
        <taxon>Oxyuridomorpha</taxon>
        <taxon>Oxyuroidea</taxon>
        <taxon>Oxyuridae</taxon>
        <taxon>Enterobius</taxon>
    </lineage>
</organism>
<dbReference type="EC" id="4.1.2.27" evidence="14"/>
<evidence type="ECO:0000256" key="8">
    <source>
        <dbReference type="ARBA" id="ARBA00022919"/>
    </source>
</evidence>
<dbReference type="STRING" id="51028.A0A0N4VG29"/>
<evidence type="ECO:0000256" key="12">
    <source>
        <dbReference type="ARBA" id="ARBA00023239"/>
    </source>
</evidence>
<dbReference type="WBParaSite" id="EVEC_0000972401-mRNA-1">
    <property type="protein sequence ID" value="EVEC_0000972401-mRNA-1"/>
    <property type="gene ID" value="EVEC_0000972401"/>
</dbReference>
<dbReference type="InterPro" id="IPR002129">
    <property type="entry name" value="PyrdxlP-dep_de-COase"/>
</dbReference>
<dbReference type="PANTHER" id="PTHR42735:SF6">
    <property type="entry name" value="SPHINGOSINE-1-PHOSPHATE LYASE 1"/>
    <property type="match status" value="1"/>
</dbReference>
<sequence length="598" mass="67235">MDEWWPFGGGQTLRVIAQAVDDARVAFNRQCVHLEAWQIVSYTLSIACLFIWCRRQLKTDRPLAERIRATIFSAVRRIPYVKAQIEEEMEKARKDLEENLHQYDRKKEFYKFLPERGVSPEEIIREAELYDGMSEFKFYDGRVSGAVYSARNETHRKLLEKHEIIINFLQIFDRFVYADNLHPDLFPGCRKMEAEIVRITASLLHGGPGSCGTVTYCGTESIILACLAYRNRAYDRGIYRPEMIVPATAHTAFDKAARLLQIRIRHIPVHKNQRADVGSMKRAITNETCMIVASAPNFTTGTVDNVEAIAELGQRYGIPVHVDACLGGFLLPFMERCDYPVPPFDFRVAGVTSISCDTHKYGFTPKGTSLILYRDATLLHKQYFCNSEWPGGIYATPTLMGTRDGCAIALTWATLLYYGQHGYTDCIRSIVEATHKIRAGIEAIPHLTILGEPSASIIAFCSRKFSIYGLADRMNKLGWSLTSLQNPAGVHICVTQNHTKEGVVEEFLSDLTLTCEELLANPELSIQSRTAAIYNMASVVPDKCLVEEVSYMYLDSCYAMPQPLIVGRTLSTEGRKISLIGGIPPFSGNAFVSQLKSQ</sequence>
<dbReference type="GO" id="GO:0019752">
    <property type="term" value="P:carboxylic acid metabolic process"/>
    <property type="evidence" value="ECO:0007669"/>
    <property type="project" value="InterPro"/>
</dbReference>
<keyword evidence="12 17" id="KW-0456">Lyase</keyword>
<keyword evidence="7 16" id="KW-0663">Pyridoxal phosphate</keyword>
<evidence type="ECO:0000313" key="19">
    <source>
        <dbReference type="Proteomes" id="UP000274131"/>
    </source>
</evidence>
<dbReference type="PANTHER" id="PTHR42735">
    <property type="match status" value="1"/>
</dbReference>
<dbReference type="Gene3D" id="3.90.1150.10">
    <property type="entry name" value="Aspartate Aminotransferase, domain 1"/>
    <property type="match status" value="1"/>
</dbReference>
<dbReference type="AlphaFoldDB" id="A0A0N4VG29"/>
<dbReference type="GO" id="GO:0030170">
    <property type="term" value="F:pyridoxal phosphate binding"/>
    <property type="evidence" value="ECO:0007669"/>
    <property type="project" value="InterPro"/>
</dbReference>
<proteinExistence type="inferred from homology"/>
<dbReference type="Gene3D" id="3.40.640.10">
    <property type="entry name" value="Type I PLP-dependent aspartate aminotransferase-like (Major domain)"/>
    <property type="match status" value="1"/>
</dbReference>
<accession>A0A0N4VG29</accession>
<evidence type="ECO:0000256" key="10">
    <source>
        <dbReference type="ARBA" id="ARBA00023098"/>
    </source>
</evidence>
<comment type="pathway">
    <text evidence="3">Lipid metabolism; sphingolipid metabolism.</text>
</comment>
<evidence type="ECO:0000256" key="15">
    <source>
        <dbReference type="ARBA" id="ARBA00042568"/>
    </source>
</evidence>
<dbReference type="SUPFAM" id="SSF53383">
    <property type="entry name" value="PLP-dependent transferases"/>
    <property type="match status" value="1"/>
</dbReference>
<evidence type="ECO:0000256" key="6">
    <source>
        <dbReference type="ARBA" id="ARBA00022824"/>
    </source>
</evidence>
<keyword evidence="8" id="KW-0746">Sphingolipid metabolism</keyword>
<keyword evidence="6" id="KW-0256">Endoplasmic reticulum</keyword>
<dbReference type="Pfam" id="PF00282">
    <property type="entry name" value="Pyridoxal_deC"/>
    <property type="match status" value="1"/>
</dbReference>
<protein>
    <recommendedName>
        <fullName evidence="14">sphinganine-1-phosphate aldolase</fullName>
        <ecNumber evidence="14">4.1.2.27</ecNumber>
    </recommendedName>
    <alternativeName>
        <fullName evidence="15">Sphingosine-1-phosphate aldolase</fullName>
    </alternativeName>
</protein>
<dbReference type="FunFam" id="3.40.640.10:FF:000020">
    <property type="entry name" value="sphingosine-1-phosphate lyase 1"/>
    <property type="match status" value="1"/>
</dbReference>